<sequence length="70" mass="8135">MVCLVSSNDDRSVIVLFVNRCADWKLLDFAYGDGMGWDGHSDSWIPLSYSYHWRHWCCFPFQKGPSNGPY</sequence>
<evidence type="ECO:0000313" key="1">
    <source>
        <dbReference type="EMBL" id="KAK7347893.1"/>
    </source>
</evidence>
<protein>
    <submittedName>
        <fullName evidence="1">Uncharacterized protein</fullName>
    </submittedName>
</protein>
<reference evidence="1 2" key="1">
    <citation type="submission" date="2024-01" db="EMBL/GenBank/DDBJ databases">
        <title>The genomes of 5 underutilized Papilionoideae crops provide insights into root nodulation and disease resistanc.</title>
        <authorList>
            <person name="Jiang F."/>
        </authorList>
    </citation>
    <scope>NUCLEOTIDE SEQUENCE [LARGE SCALE GENOMIC DNA]</scope>
    <source>
        <strain evidence="1">JINMINGXINNONG_FW02</strain>
        <tissue evidence="1">Leaves</tissue>
    </source>
</reference>
<dbReference type="EMBL" id="JAYMYR010000008">
    <property type="protein sequence ID" value="KAK7347893.1"/>
    <property type="molecule type" value="Genomic_DNA"/>
</dbReference>
<gene>
    <name evidence="1" type="ORF">VNO80_22434</name>
</gene>
<proteinExistence type="predicted"/>
<comment type="caution">
    <text evidence="1">The sequence shown here is derived from an EMBL/GenBank/DDBJ whole genome shotgun (WGS) entry which is preliminary data.</text>
</comment>
<accession>A0AAN9M9V3</accession>
<keyword evidence="2" id="KW-1185">Reference proteome</keyword>
<name>A0AAN9M9V3_PHACN</name>
<dbReference type="AlphaFoldDB" id="A0AAN9M9V3"/>
<dbReference type="Proteomes" id="UP001374584">
    <property type="component" value="Unassembled WGS sequence"/>
</dbReference>
<evidence type="ECO:0000313" key="2">
    <source>
        <dbReference type="Proteomes" id="UP001374584"/>
    </source>
</evidence>
<organism evidence="1 2">
    <name type="scientific">Phaseolus coccineus</name>
    <name type="common">Scarlet runner bean</name>
    <name type="synonym">Phaseolus multiflorus</name>
    <dbReference type="NCBI Taxonomy" id="3886"/>
    <lineage>
        <taxon>Eukaryota</taxon>
        <taxon>Viridiplantae</taxon>
        <taxon>Streptophyta</taxon>
        <taxon>Embryophyta</taxon>
        <taxon>Tracheophyta</taxon>
        <taxon>Spermatophyta</taxon>
        <taxon>Magnoliopsida</taxon>
        <taxon>eudicotyledons</taxon>
        <taxon>Gunneridae</taxon>
        <taxon>Pentapetalae</taxon>
        <taxon>rosids</taxon>
        <taxon>fabids</taxon>
        <taxon>Fabales</taxon>
        <taxon>Fabaceae</taxon>
        <taxon>Papilionoideae</taxon>
        <taxon>50 kb inversion clade</taxon>
        <taxon>NPAAA clade</taxon>
        <taxon>indigoferoid/millettioid clade</taxon>
        <taxon>Phaseoleae</taxon>
        <taxon>Phaseolus</taxon>
    </lineage>
</organism>